<comment type="caution">
    <text evidence="4">The sequence shown here is derived from an EMBL/GenBank/DDBJ whole genome shotgun (WGS) entry which is preliminary data.</text>
</comment>
<evidence type="ECO:0000313" key="5">
    <source>
        <dbReference type="Proteomes" id="UP001147733"/>
    </source>
</evidence>
<feature type="transmembrane region" description="Helical" evidence="2">
    <location>
        <begin position="287"/>
        <end position="307"/>
    </location>
</feature>
<reference evidence="4" key="2">
    <citation type="journal article" date="2023" name="IMA Fungus">
        <title>Comparative genomic study of the Penicillium genus elucidates a diverse pangenome and 15 lateral gene transfer events.</title>
        <authorList>
            <person name="Petersen C."/>
            <person name="Sorensen T."/>
            <person name="Nielsen M.R."/>
            <person name="Sondergaard T.E."/>
            <person name="Sorensen J.L."/>
            <person name="Fitzpatrick D.A."/>
            <person name="Frisvad J.C."/>
            <person name="Nielsen K.L."/>
        </authorList>
    </citation>
    <scope>NUCLEOTIDE SEQUENCE</scope>
    <source>
        <strain evidence="4">IBT 23319</strain>
    </source>
</reference>
<dbReference type="AlphaFoldDB" id="A0A9W9TRM2"/>
<keyword evidence="3" id="KW-0732">Signal</keyword>
<feature type="region of interest" description="Disordered" evidence="1">
    <location>
        <begin position="367"/>
        <end position="433"/>
    </location>
</feature>
<name>A0A9W9TRM2_PENCI</name>
<feature type="chain" id="PRO_5040784180" evidence="3">
    <location>
        <begin position="21"/>
        <end position="433"/>
    </location>
</feature>
<dbReference type="Proteomes" id="UP001147733">
    <property type="component" value="Unassembled WGS sequence"/>
</dbReference>
<dbReference type="GeneID" id="81382973"/>
<feature type="compositionally biased region" description="Pro residues" evidence="1">
    <location>
        <begin position="372"/>
        <end position="385"/>
    </location>
</feature>
<sequence length="433" mass="47181">MKPFRAVLLGASLIPTLVQASPWFGTKYVAVVETEVRPGYTGTYLTEDPYVRTRTVEVSPTITNPSVITSYTEIEDYSSEVTAVNLLIAPTAAVPITVDHYVDYYVSVTYTAPSSCSYTTKQSLTTTIPVYIPYDAQGFVEPTWIQTTTEHFSYVTGSITDVNALLNPTDIPASILSSASSKWKPAYYTSCYSYYADSGSSGDSGYRSGGGSGYYSGCSEFTWYFGTSAFSGGYCCYDGCHYTWGITPWALALAIIFGWFGLFLIIGIVESWFIYRRAMLGGKVRRGFPYAFAALFPILSCLFLLTVKKYPPKTPDQQAFLAARWAEMSSGKKISSWLKNFFKRADPAAEVLGLTVSVAPQMAYPPQGQPQWYPPPGPPGAPGMPPTNLSADSPSPPPASQGYQGSGDTPHGEELDAEPKVITVNETERTGRT</sequence>
<evidence type="ECO:0000256" key="2">
    <source>
        <dbReference type="SAM" id="Phobius"/>
    </source>
</evidence>
<keyword evidence="2" id="KW-0812">Transmembrane</keyword>
<evidence type="ECO:0000256" key="3">
    <source>
        <dbReference type="SAM" id="SignalP"/>
    </source>
</evidence>
<feature type="signal peptide" evidence="3">
    <location>
        <begin position="1"/>
        <end position="20"/>
    </location>
</feature>
<keyword evidence="2" id="KW-0472">Membrane</keyword>
<evidence type="ECO:0000256" key="1">
    <source>
        <dbReference type="SAM" id="MobiDB-lite"/>
    </source>
</evidence>
<keyword evidence="5" id="KW-1185">Reference proteome</keyword>
<accession>A0A9W9TRM2</accession>
<dbReference type="OrthoDB" id="3795566at2759"/>
<evidence type="ECO:0000313" key="4">
    <source>
        <dbReference type="EMBL" id="KAJ5235718.1"/>
    </source>
</evidence>
<feature type="transmembrane region" description="Helical" evidence="2">
    <location>
        <begin position="249"/>
        <end position="275"/>
    </location>
</feature>
<gene>
    <name evidence="4" type="ORF">N7469_004886</name>
</gene>
<reference evidence="4" key="1">
    <citation type="submission" date="2022-11" db="EMBL/GenBank/DDBJ databases">
        <authorList>
            <person name="Petersen C."/>
        </authorList>
    </citation>
    <scope>NUCLEOTIDE SEQUENCE</scope>
    <source>
        <strain evidence="4">IBT 23319</strain>
    </source>
</reference>
<protein>
    <submittedName>
        <fullName evidence="4">Uncharacterized protein</fullName>
    </submittedName>
</protein>
<dbReference type="EMBL" id="JAPQKT010000003">
    <property type="protein sequence ID" value="KAJ5235718.1"/>
    <property type="molecule type" value="Genomic_DNA"/>
</dbReference>
<dbReference type="RefSeq" id="XP_056503218.1">
    <property type="nucleotide sequence ID" value="XM_056643806.1"/>
</dbReference>
<proteinExistence type="predicted"/>
<keyword evidence="2" id="KW-1133">Transmembrane helix</keyword>
<organism evidence="4 5">
    <name type="scientific">Penicillium citrinum</name>
    <dbReference type="NCBI Taxonomy" id="5077"/>
    <lineage>
        <taxon>Eukaryota</taxon>
        <taxon>Fungi</taxon>
        <taxon>Dikarya</taxon>
        <taxon>Ascomycota</taxon>
        <taxon>Pezizomycotina</taxon>
        <taxon>Eurotiomycetes</taxon>
        <taxon>Eurotiomycetidae</taxon>
        <taxon>Eurotiales</taxon>
        <taxon>Aspergillaceae</taxon>
        <taxon>Penicillium</taxon>
    </lineage>
</organism>
<feature type="compositionally biased region" description="Basic and acidic residues" evidence="1">
    <location>
        <begin position="410"/>
        <end position="419"/>
    </location>
</feature>